<feature type="transmembrane region" description="Helical" evidence="2">
    <location>
        <begin position="105"/>
        <end position="126"/>
    </location>
</feature>
<accession>A0A0J8UGU5</accession>
<comment type="caution">
    <text evidence="3">The sequence shown here is derived from an EMBL/GenBank/DDBJ whole genome shotgun (WGS) entry which is preliminary data.</text>
</comment>
<name>A0A0J8UGU5_9MYCO</name>
<dbReference type="PATRIC" id="fig|451644.5.peg.1244"/>
<feature type="region of interest" description="Disordered" evidence="1">
    <location>
        <begin position="266"/>
        <end position="290"/>
    </location>
</feature>
<feature type="transmembrane region" description="Helical" evidence="2">
    <location>
        <begin position="75"/>
        <end position="93"/>
    </location>
</feature>
<evidence type="ECO:0000256" key="2">
    <source>
        <dbReference type="SAM" id="Phobius"/>
    </source>
</evidence>
<evidence type="ECO:0000313" key="4">
    <source>
        <dbReference type="Proteomes" id="UP000037594"/>
    </source>
</evidence>
<proteinExistence type="predicted"/>
<dbReference type="EMBL" id="LFOD01000003">
    <property type="protein sequence ID" value="KMV19615.1"/>
    <property type="molecule type" value="Genomic_DNA"/>
</dbReference>
<organism evidence="3 4">
    <name type="scientific">Mycolicibacterium conceptionense</name>
    <dbReference type="NCBI Taxonomy" id="451644"/>
    <lineage>
        <taxon>Bacteria</taxon>
        <taxon>Bacillati</taxon>
        <taxon>Actinomycetota</taxon>
        <taxon>Actinomycetes</taxon>
        <taxon>Mycobacteriales</taxon>
        <taxon>Mycobacteriaceae</taxon>
        <taxon>Mycolicibacterium</taxon>
    </lineage>
</organism>
<sequence>MGHDEPAPTRLARWTKDRQATETLTERRVRRTEEPIAVRAETLVRLWSQPDDLSHAPVQHAIETGFAVVDHRRRAWITTCVLTALFMVFMEGSTTHEGPPDAISVIWTVFMMTLMGAWMVSAFRVATAFVDQKVKLPTLSGVARRIAEPLDYEDSVQWRRLTALTEEYIAMRGDLPRGARDPRVRPEAELVRYHLRAAAVSLRHYRAARDAVWSALGADHVEMSAVPALRGEQALLDTESHLEQAGEALEALRPLAVSGRMQRQMRPLSIPAPSMPSLAKAPAMQRRNRR</sequence>
<gene>
    <name evidence="3" type="ORF">ACT17_06100</name>
</gene>
<protein>
    <submittedName>
        <fullName evidence="3">Uncharacterized protein</fullName>
    </submittedName>
</protein>
<reference evidence="3 4" key="1">
    <citation type="submission" date="2015-06" db="EMBL/GenBank/DDBJ databases">
        <title>Genome sequence of Mycobacterium conceptionense strain MLE.</title>
        <authorList>
            <person name="Greninger A.L."/>
            <person name="Cunningham G."/>
            <person name="Chiu C.Y."/>
            <person name="Miller S."/>
        </authorList>
    </citation>
    <scope>NUCLEOTIDE SEQUENCE [LARGE SCALE GENOMIC DNA]</scope>
    <source>
        <strain evidence="3 4">MLE</strain>
    </source>
</reference>
<keyword evidence="2" id="KW-1133">Transmembrane helix</keyword>
<dbReference type="AlphaFoldDB" id="A0A0J8UGU5"/>
<keyword evidence="2" id="KW-0812">Transmembrane</keyword>
<keyword evidence="2" id="KW-0472">Membrane</keyword>
<evidence type="ECO:0000256" key="1">
    <source>
        <dbReference type="SAM" id="MobiDB-lite"/>
    </source>
</evidence>
<dbReference type="Proteomes" id="UP000037594">
    <property type="component" value="Unassembled WGS sequence"/>
</dbReference>
<evidence type="ECO:0000313" key="3">
    <source>
        <dbReference type="EMBL" id="KMV19615.1"/>
    </source>
</evidence>
<dbReference type="RefSeq" id="WP_048895555.1">
    <property type="nucleotide sequence ID" value="NZ_LFOD01000003.1"/>
</dbReference>